<evidence type="ECO:0000313" key="2">
    <source>
        <dbReference type="EMBL" id="CAB4568298.1"/>
    </source>
</evidence>
<dbReference type="EMBL" id="CAEZTH010000115">
    <property type="protein sequence ID" value="CAB4568298.1"/>
    <property type="molecule type" value="Genomic_DNA"/>
</dbReference>
<sequence>MSTNRYLGVIESSMGPEENSRRFTSQWAIPRVEPQEQPRPRKKKRQINNLFLLFVIYVFKQIKKLMSAESKPVSKR</sequence>
<accession>A0A6J6E4F3</accession>
<evidence type="ECO:0000256" key="1">
    <source>
        <dbReference type="SAM" id="MobiDB-lite"/>
    </source>
</evidence>
<dbReference type="AlphaFoldDB" id="A0A6J6E4F3"/>
<feature type="region of interest" description="Disordered" evidence="1">
    <location>
        <begin position="15"/>
        <end position="43"/>
    </location>
</feature>
<proteinExistence type="predicted"/>
<reference evidence="2" key="1">
    <citation type="submission" date="2020-05" db="EMBL/GenBank/DDBJ databases">
        <authorList>
            <person name="Chiriac C."/>
            <person name="Salcher M."/>
            <person name="Ghai R."/>
            <person name="Kavagutti S V."/>
        </authorList>
    </citation>
    <scope>NUCLEOTIDE SEQUENCE</scope>
</reference>
<name>A0A6J6E4F3_9ZZZZ</name>
<protein>
    <submittedName>
        <fullName evidence="2">Unannotated protein</fullName>
    </submittedName>
</protein>
<gene>
    <name evidence="2" type="ORF">UFOPK1639_00848</name>
</gene>
<organism evidence="2">
    <name type="scientific">freshwater metagenome</name>
    <dbReference type="NCBI Taxonomy" id="449393"/>
    <lineage>
        <taxon>unclassified sequences</taxon>
        <taxon>metagenomes</taxon>
        <taxon>ecological metagenomes</taxon>
    </lineage>
</organism>